<feature type="transmembrane region" description="Helical" evidence="1">
    <location>
        <begin position="217"/>
        <end position="236"/>
    </location>
</feature>
<evidence type="ECO:0000313" key="2">
    <source>
        <dbReference type="EMBL" id="GGK11553.1"/>
    </source>
</evidence>
<dbReference type="Proteomes" id="UP000647587">
    <property type="component" value="Unassembled WGS sequence"/>
</dbReference>
<dbReference type="EMBL" id="BMPP01000001">
    <property type="protein sequence ID" value="GGK11553.1"/>
    <property type="molecule type" value="Genomic_DNA"/>
</dbReference>
<comment type="caution">
    <text evidence="2">The sequence shown here is derived from an EMBL/GenBank/DDBJ whole genome shotgun (WGS) entry which is preliminary data.</text>
</comment>
<evidence type="ECO:0000313" key="3">
    <source>
        <dbReference type="Proteomes" id="UP000647587"/>
    </source>
</evidence>
<organism evidence="2 3">
    <name type="scientific">Deinococcus malanensis</name>
    <dbReference type="NCBI Taxonomy" id="1706855"/>
    <lineage>
        <taxon>Bacteria</taxon>
        <taxon>Thermotogati</taxon>
        <taxon>Deinococcota</taxon>
        <taxon>Deinococci</taxon>
        <taxon>Deinococcales</taxon>
        <taxon>Deinococcaceae</taxon>
        <taxon>Deinococcus</taxon>
    </lineage>
</organism>
<name>A0ABQ2EGS1_9DEIO</name>
<evidence type="ECO:0000256" key="1">
    <source>
        <dbReference type="SAM" id="Phobius"/>
    </source>
</evidence>
<keyword evidence="1" id="KW-1133">Transmembrane helix</keyword>
<gene>
    <name evidence="2" type="ORF">GCM10008955_01000</name>
</gene>
<protein>
    <submittedName>
        <fullName evidence="2">Uncharacterized protein</fullName>
    </submittedName>
</protein>
<proteinExistence type="predicted"/>
<feature type="transmembrane region" description="Helical" evidence="1">
    <location>
        <begin position="248"/>
        <end position="269"/>
    </location>
</feature>
<reference evidence="3" key="1">
    <citation type="journal article" date="2019" name="Int. J. Syst. Evol. Microbiol.">
        <title>The Global Catalogue of Microorganisms (GCM) 10K type strain sequencing project: providing services to taxonomists for standard genome sequencing and annotation.</title>
        <authorList>
            <consortium name="The Broad Institute Genomics Platform"/>
            <consortium name="The Broad Institute Genome Sequencing Center for Infectious Disease"/>
            <person name="Wu L."/>
            <person name="Ma J."/>
        </authorList>
    </citation>
    <scope>NUCLEOTIDE SEQUENCE [LARGE SCALE GENOMIC DNA]</scope>
    <source>
        <strain evidence="3">JCM 30331</strain>
    </source>
</reference>
<keyword evidence="3" id="KW-1185">Reference proteome</keyword>
<keyword evidence="1" id="KW-0812">Transmembrane</keyword>
<accession>A0ABQ2EGS1</accession>
<keyword evidence="1" id="KW-0472">Membrane</keyword>
<feature type="transmembrane region" description="Helical" evidence="1">
    <location>
        <begin position="194"/>
        <end position="211"/>
    </location>
</feature>
<sequence length="288" mass="32120">MAGGPDRVLDSEGLVRDQQKSYASCARFPEILSDDQHSQAVRLRTVGWVNPRAIFTQERLGSMAVTQAPQQWVDIAQAGQRGFTDPARRRADLAGVQGDPAIRPVPHDRRHLARAAAFGGEITRYELTQHRCIPFPERLVPLFRVRSGVPHLLPATREHLGGLSGRELMRAAPLGGWYNRIMFYLPPSLWYKRGTYLLLALLLITFSVSLLRPELKGAMRSVMFGLLIAWVGMIIYELWSRGHRTRAIVATVLVTLALLLPPLLVRLIVHHSASTSTSMHPPAPTAPR</sequence>